<evidence type="ECO:0000313" key="2">
    <source>
        <dbReference type="EMBL" id="OCT45132.1"/>
    </source>
</evidence>
<dbReference type="EMBL" id="LGRB01000020">
    <property type="protein sequence ID" value="OCT45132.1"/>
    <property type="molecule type" value="Genomic_DNA"/>
</dbReference>
<dbReference type="OrthoDB" id="4147336at2759"/>
<name>A0A1C1C9L7_9EURO</name>
<dbReference type="VEuPathDB" id="FungiDB:CLCR_06181"/>
<comment type="caution">
    <text evidence="2">The sequence shown here is derived from an EMBL/GenBank/DDBJ whole genome shotgun (WGS) entry which is preliminary data.</text>
</comment>
<accession>A0A1C1C9L7</accession>
<feature type="compositionally biased region" description="Polar residues" evidence="1">
    <location>
        <begin position="124"/>
        <end position="135"/>
    </location>
</feature>
<protein>
    <submittedName>
        <fullName evidence="2">Uncharacterized protein</fullName>
    </submittedName>
</protein>
<organism evidence="2 3">
    <name type="scientific">Cladophialophora carrionii</name>
    <dbReference type="NCBI Taxonomy" id="86049"/>
    <lineage>
        <taxon>Eukaryota</taxon>
        <taxon>Fungi</taxon>
        <taxon>Dikarya</taxon>
        <taxon>Ascomycota</taxon>
        <taxon>Pezizomycotina</taxon>
        <taxon>Eurotiomycetes</taxon>
        <taxon>Chaetothyriomycetidae</taxon>
        <taxon>Chaetothyriales</taxon>
        <taxon>Herpotrichiellaceae</taxon>
        <taxon>Cladophialophora</taxon>
    </lineage>
</organism>
<gene>
    <name evidence="2" type="ORF">CLCR_06181</name>
</gene>
<sequence length="283" mass="31573">MAESTVDEGILNIMDMAFCHAAEAFMATHEPSTQTAHLRADLQWFVAAFDLTSQGLLAQQQLLMLHNYYNLEGLLENGTLDSTRIDVTAHLRSLAPATHPSSNLSVLLLLEQALSLPLEDIQIQSPSAGNVPSNSERSDNVGVSSEALGPGRQVTEGAAQTNHPHEPDERLRRRALKAPLPHDFSRQAGNMLVLNLPPLPKHHYPHNPERCHPLNLKRGFSIDHRDKGLDVQVRRVWTCHAVRYRDEFPATLRSSARCSQRISGRESDARRCTSLVRSGPRWQ</sequence>
<evidence type="ECO:0000256" key="1">
    <source>
        <dbReference type="SAM" id="MobiDB-lite"/>
    </source>
</evidence>
<keyword evidence="3" id="KW-1185">Reference proteome</keyword>
<dbReference type="Proteomes" id="UP000094526">
    <property type="component" value="Unassembled WGS sequence"/>
</dbReference>
<reference evidence="3" key="1">
    <citation type="submission" date="2015-07" db="EMBL/GenBank/DDBJ databases">
        <authorList>
            <person name="Teixeira M.M."/>
            <person name="Souza R.C."/>
            <person name="Almeida L.G."/>
            <person name="Vicente V.A."/>
            <person name="de Hoog S."/>
            <person name="Bocca A.L."/>
            <person name="de Almeida S.R."/>
            <person name="Vasconcelos A.T."/>
            <person name="Felipe M.S."/>
        </authorList>
    </citation>
    <scope>NUCLEOTIDE SEQUENCE [LARGE SCALE GENOMIC DNA]</scope>
    <source>
        <strain evidence="3">KSF</strain>
    </source>
</reference>
<proteinExistence type="predicted"/>
<dbReference type="AlphaFoldDB" id="A0A1C1C9L7"/>
<evidence type="ECO:0000313" key="3">
    <source>
        <dbReference type="Proteomes" id="UP000094526"/>
    </source>
</evidence>
<feature type="region of interest" description="Disordered" evidence="1">
    <location>
        <begin position="124"/>
        <end position="169"/>
    </location>
</feature>
<dbReference type="VEuPathDB" id="FungiDB:G647_07796"/>